<dbReference type="GeneID" id="100370597"/>
<feature type="domain" description="Homeobox" evidence="8">
    <location>
        <begin position="54"/>
        <end position="114"/>
    </location>
</feature>
<evidence type="ECO:0000259" key="8">
    <source>
        <dbReference type="PROSITE" id="PS50071"/>
    </source>
</evidence>
<organism evidence="9 10">
    <name type="scientific">Saccoglossus kowalevskii</name>
    <name type="common">Acorn worm</name>
    <dbReference type="NCBI Taxonomy" id="10224"/>
    <lineage>
        <taxon>Eukaryota</taxon>
        <taxon>Metazoa</taxon>
        <taxon>Hemichordata</taxon>
        <taxon>Enteropneusta</taxon>
        <taxon>Harrimaniidae</taxon>
        <taxon>Saccoglossus</taxon>
    </lineage>
</organism>
<dbReference type="Pfam" id="PF00046">
    <property type="entry name" value="Homeodomain"/>
    <property type="match status" value="1"/>
</dbReference>
<dbReference type="InterPro" id="IPR000047">
    <property type="entry name" value="HTH_motif"/>
</dbReference>
<dbReference type="SMART" id="SM00389">
    <property type="entry name" value="HOX"/>
    <property type="match status" value="1"/>
</dbReference>
<sequence>MHDQIIKELDVTENDMSLEKELPSPTSSTSSDAGYGSGDNIQSSVADTDRTRVSRRKKSRNAFSDDILVQLEEKFQKQKYLMTDEREEFAQKIGLKENQIRTWFQNRRMRFKKQRKVTEDKPVDHEVKQLSPVASEQITKVSAEKVTSSDEPQPMTTIKLPTIPPVLPTSYFVPPMHSSHSLIASPPYILSAPTPFYQPIYPLPMTYSAPTYYPAFLGHMGMTRPAVGPVIGHPYSPSYPLVRHYPVSY</sequence>
<dbReference type="PANTHER" id="PTHR24333:SF8">
    <property type="entry name" value="HOMEOBOX PROTEIN CEH-62"/>
    <property type="match status" value="1"/>
</dbReference>
<keyword evidence="4 5" id="KW-0539">Nucleus</keyword>
<evidence type="ECO:0000313" key="9">
    <source>
        <dbReference type="Proteomes" id="UP000694865"/>
    </source>
</evidence>
<evidence type="ECO:0000256" key="7">
    <source>
        <dbReference type="SAM" id="MobiDB-lite"/>
    </source>
</evidence>
<feature type="DNA-binding region" description="Homeobox" evidence="5">
    <location>
        <begin position="56"/>
        <end position="115"/>
    </location>
</feature>
<evidence type="ECO:0000313" key="10">
    <source>
        <dbReference type="RefSeq" id="XP_002731847.1"/>
    </source>
</evidence>
<evidence type="ECO:0000256" key="3">
    <source>
        <dbReference type="ARBA" id="ARBA00023155"/>
    </source>
</evidence>
<dbReference type="PANTHER" id="PTHR24333">
    <property type="entry name" value="HOMEO BOX HB9 LIKE A-RELATED"/>
    <property type="match status" value="1"/>
</dbReference>
<dbReference type="PRINTS" id="PR00031">
    <property type="entry name" value="HTHREPRESSR"/>
</dbReference>
<dbReference type="InterPro" id="IPR017970">
    <property type="entry name" value="Homeobox_CS"/>
</dbReference>
<dbReference type="RefSeq" id="XP_002731847.1">
    <property type="nucleotide sequence ID" value="XM_002731801.2"/>
</dbReference>
<feature type="compositionally biased region" description="Polar residues" evidence="7">
    <location>
        <begin position="139"/>
        <end position="156"/>
    </location>
</feature>
<dbReference type="PROSITE" id="PS00027">
    <property type="entry name" value="HOMEOBOX_1"/>
    <property type="match status" value="1"/>
</dbReference>
<keyword evidence="9" id="KW-1185">Reference proteome</keyword>
<feature type="compositionally biased region" description="Basic and acidic residues" evidence="7">
    <location>
        <begin position="1"/>
        <end position="10"/>
    </location>
</feature>
<feature type="region of interest" description="Disordered" evidence="7">
    <location>
        <begin position="1"/>
        <end position="59"/>
    </location>
</feature>
<dbReference type="InterPro" id="IPR050848">
    <property type="entry name" value="Homeobox_TF"/>
</dbReference>
<keyword evidence="3 5" id="KW-0371">Homeobox</keyword>
<evidence type="ECO:0000256" key="5">
    <source>
        <dbReference type="PROSITE-ProRule" id="PRU00108"/>
    </source>
</evidence>
<dbReference type="InterPro" id="IPR001356">
    <property type="entry name" value="HD"/>
</dbReference>
<reference evidence="10" key="1">
    <citation type="submission" date="2025-08" db="UniProtKB">
        <authorList>
            <consortium name="RefSeq"/>
        </authorList>
    </citation>
    <scope>IDENTIFICATION</scope>
    <source>
        <tissue evidence="10">Testes</tissue>
    </source>
</reference>
<evidence type="ECO:0000256" key="6">
    <source>
        <dbReference type="RuleBase" id="RU000682"/>
    </source>
</evidence>
<proteinExistence type="predicted"/>
<dbReference type="Gene3D" id="1.10.10.60">
    <property type="entry name" value="Homeodomain-like"/>
    <property type="match status" value="1"/>
</dbReference>
<gene>
    <name evidence="10" type="primary">LOC100370597</name>
</gene>
<name>A0ABM0GKG0_SACKO</name>
<dbReference type="Proteomes" id="UP000694865">
    <property type="component" value="Unplaced"/>
</dbReference>
<dbReference type="CDD" id="cd00086">
    <property type="entry name" value="homeodomain"/>
    <property type="match status" value="1"/>
</dbReference>
<evidence type="ECO:0000256" key="1">
    <source>
        <dbReference type="ARBA" id="ARBA00004123"/>
    </source>
</evidence>
<accession>A0ABM0GKG0</accession>
<evidence type="ECO:0000256" key="4">
    <source>
        <dbReference type="ARBA" id="ARBA00023242"/>
    </source>
</evidence>
<dbReference type="PROSITE" id="PS50071">
    <property type="entry name" value="HOMEOBOX_2"/>
    <property type="match status" value="1"/>
</dbReference>
<dbReference type="InterPro" id="IPR009057">
    <property type="entry name" value="Homeodomain-like_sf"/>
</dbReference>
<dbReference type="SUPFAM" id="SSF46689">
    <property type="entry name" value="Homeodomain-like"/>
    <property type="match status" value="1"/>
</dbReference>
<feature type="region of interest" description="Disordered" evidence="7">
    <location>
        <begin position="139"/>
        <end position="159"/>
    </location>
</feature>
<evidence type="ECO:0000256" key="2">
    <source>
        <dbReference type="ARBA" id="ARBA00023125"/>
    </source>
</evidence>
<protein>
    <submittedName>
        <fullName evidence="10">Homeobox protein ceh-31-like</fullName>
    </submittedName>
</protein>
<keyword evidence="2 5" id="KW-0238">DNA-binding</keyword>
<comment type="subcellular location">
    <subcellularLocation>
        <location evidence="1 5 6">Nucleus</location>
    </subcellularLocation>
</comment>